<proteinExistence type="predicted"/>
<dbReference type="Proteomes" id="UP001626550">
    <property type="component" value="Unassembled WGS sequence"/>
</dbReference>
<evidence type="ECO:0000256" key="1">
    <source>
        <dbReference type="SAM" id="MobiDB-lite"/>
    </source>
</evidence>
<protein>
    <submittedName>
        <fullName evidence="2">Uncharacterized protein</fullName>
    </submittedName>
</protein>
<comment type="caution">
    <text evidence="2">The sequence shown here is derived from an EMBL/GenBank/DDBJ whole genome shotgun (WGS) entry which is preliminary data.</text>
</comment>
<gene>
    <name evidence="2" type="ORF">Ciccas_001954</name>
</gene>
<evidence type="ECO:0000313" key="2">
    <source>
        <dbReference type="EMBL" id="KAL3319379.1"/>
    </source>
</evidence>
<feature type="region of interest" description="Disordered" evidence="1">
    <location>
        <begin position="19"/>
        <end position="47"/>
    </location>
</feature>
<sequence>MINNLYVLSTNQTTIICDPKASTSSATDDSHVPAKTPPMPNSDNTWGSRRYYQGFDTCKSYMPQNATYQGDGNRVYHAESEFQTFPNSVFNSYESMLAAMAGGSYQNGTASSAQSQNTLAPANEANNDNESSSSSSSFFLPTTTTHPYSSVSFTPATSPISSEAHATSTTQHVNLCRYLQQSGWASQLSYYSANGTPMVTSNGGQQYCAADSTTRSCSQFEYKPQLAEDASYHQSGFYPNVQNREQNGVTTSQSNQLSPQPFFCLWVDKTRRLDNFNFANDSQVRLFQLKLGLCIHFDYNLFHIVF</sequence>
<dbReference type="EMBL" id="JBJKFK010000141">
    <property type="protein sequence ID" value="KAL3319379.1"/>
    <property type="molecule type" value="Genomic_DNA"/>
</dbReference>
<reference evidence="2 3" key="1">
    <citation type="submission" date="2024-11" db="EMBL/GenBank/DDBJ databases">
        <title>Adaptive evolution of stress response genes in parasites aligns with host niche diversity.</title>
        <authorList>
            <person name="Hahn C."/>
            <person name="Resl P."/>
        </authorList>
    </citation>
    <scope>NUCLEOTIDE SEQUENCE [LARGE SCALE GENOMIC DNA]</scope>
    <source>
        <strain evidence="2">EGGRZ-B1_66</strain>
        <tissue evidence="2">Body</tissue>
    </source>
</reference>
<organism evidence="2 3">
    <name type="scientific">Cichlidogyrus casuarinus</name>
    <dbReference type="NCBI Taxonomy" id="1844966"/>
    <lineage>
        <taxon>Eukaryota</taxon>
        <taxon>Metazoa</taxon>
        <taxon>Spiralia</taxon>
        <taxon>Lophotrochozoa</taxon>
        <taxon>Platyhelminthes</taxon>
        <taxon>Monogenea</taxon>
        <taxon>Monopisthocotylea</taxon>
        <taxon>Dactylogyridea</taxon>
        <taxon>Ancyrocephalidae</taxon>
        <taxon>Cichlidogyrus</taxon>
    </lineage>
</organism>
<accession>A0ABD2QIL3</accession>
<evidence type="ECO:0000313" key="3">
    <source>
        <dbReference type="Proteomes" id="UP001626550"/>
    </source>
</evidence>
<name>A0ABD2QIL3_9PLAT</name>
<dbReference type="AlphaFoldDB" id="A0ABD2QIL3"/>
<feature type="region of interest" description="Disordered" evidence="1">
    <location>
        <begin position="105"/>
        <end position="139"/>
    </location>
</feature>
<feature type="compositionally biased region" description="Polar residues" evidence="1">
    <location>
        <begin position="105"/>
        <end position="130"/>
    </location>
</feature>
<keyword evidence="3" id="KW-1185">Reference proteome</keyword>